<accession>A0AAW7ZB41</accession>
<keyword evidence="4" id="KW-0238">DNA-binding</keyword>
<organism evidence="8 9">
    <name type="scientific">Desulforamulus aquiferis</name>
    <dbReference type="NCBI Taxonomy" id="1397668"/>
    <lineage>
        <taxon>Bacteria</taxon>
        <taxon>Bacillati</taxon>
        <taxon>Bacillota</taxon>
        <taxon>Clostridia</taxon>
        <taxon>Eubacteriales</taxon>
        <taxon>Peptococcaceae</taxon>
        <taxon>Desulforamulus</taxon>
    </lineage>
</organism>
<evidence type="ECO:0000256" key="4">
    <source>
        <dbReference type="ARBA" id="ARBA00023125"/>
    </source>
</evidence>
<keyword evidence="3" id="KW-0731">Sigma factor</keyword>
<dbReference type="InterPro" id="IPR007627">
    <property type="entry name" value="RNA_pol_sigma70_r2"/>
</dbReference>
<evidence type="ECO:0000256" key="3">
    <source>
        <dbReference type="ARBA" id="ARBA00023082"/>
    </source>
</evidence>
<keyword evidence="2" id="KW-0805">Transcription regulation</keyword>
<dbReference type="Proteomes" id="UP001172911">
    <property type="component" value="Unassembled WGS sequence"/>
</dbReference>
<dbReference type="InterPro" id="IPR039425">
    <property type="entry name" value="RNA_pol_sigma-70-like"/>
</dbReference>
<dbReference type="SUPFAM" id="SSF88659">
    <property type="entry name" value="Sigma3 and sigma4 domains of RNA polymerase sigma factors"/>
    <property type="match status" value="1"/>
</dbReference>
<evidence type="ECO:0000256" key="1">
    <source>
        <dbReference type="ARBA" id="ARBA00010641"/>
    </source>
</evidence>
<evidence type="ECO:0000259" key="6">
    <source>
        <dbReference type="Pfam" id="PF04542"/>
    </source>
</evidence>
<evidence type="ECO:0000313" key="8">
    <source>
        <dbReference type="EMBL" id="MDO7786631.1"/>
    </source>
</evidence>
<dbReference type="GO" id="GO:0003677">
    <property type="term" value="F:DNA binding"/>
    <property type="evidence" value="ECO:0007669"/>
    <property type="project" value="UniProtKB-KW"/>
</dbReference>
<dbReference type="PANTHER" id="PTHR43133:SF8">
    <property type="entry name" value="RNA POLYMERASE SIGMA FACTOR HI_1459-RELATED"/>
    <property type="match status" value="1"/>
</dbReference>
<dbReference type="PANTHER" id="PTHR43133">
    <property type="entry name" value="RNA POLYMERASE ECF-TYPE SIGMA FACTO"/>
    <property type="match status" value="1"/>
</dbReference>
<dbReference type="InterPro" id="IPR014284">
    <property type="entry name" value="RNA_pol_sigma-70_dom"/>
</dbReference>
<dbReference type="Gene3D" id="1.10.10.10">
    <property type="entry name" value="Winged helix-like DNA-binding domain superfamily/Winged helix DNA-binding domain"/>
    <property type="match status" value="1"/>
</dbReference>
<evidence type="ECO:0000259" key="7">
    <source>
        <dbReference type="Pfam" id="PF08281"/>
    </source>
</evidence>
<keyword evidence="9" id="KW-1185">Reference proteome</keyword>
<feature type="domain" description="RNA polymerase sigma-70 region 2" evidence="6">
    <location>
        <begin position="22"/>
        <end position="87"/>
    </location>
</feature>
<proteinExistence type="inferred from homology"/>
<dbReference type="InterPro" id="IPR013325">
    <property type="entry name" value="RNA_pol_sigma_r2"/>
</dbReference>
<dbReference type="NCBIfam" id="TIGR02937">
    <property type="entry name" value="sigma70-ECF"/>
    <property type="match status" value="1"/>
</dbReference>
<evidence type="ECO:0000256" key="5">
    <source>
        <dbReference type="ARBA" id="ARBA00023163"/>
    </source>
</evidence>
<dbReference type="Pfam" id="PF08281">
    <property type="entry name" value="Sigma70_r4_2"/>
    <property type="match status" value="1"/>
</dbReference>
<dbReference type="Pfam" id="PF04542">
    <property type="entry name" value="Sigma70_r2"/>
    <property type="match status" value="1"/>
</dbReference>
<dbReference type="AlphaFoldDB" id="A0AAW7ZB41"/>
<dbReference type="Gene3D" id="1.10.1740.10">
    <property type="match status" value="1"/>
</dbReference>
<dbReference type="GO" id="GO:0016987">
    <property type="term" value="F:sigma factor activity"/>
    <property type="evidence" value="ECO:0007669"/>
    <property type="project" value="UniProtKB-KW"/>
</dbReference>
<comment type="caution">
    <text evidence="8">The sequence shown here is derived from an EMBL/GenBank/DDBJ whole genome shotgun (WGS) entry which is preliminary data.</text>
</comment>
<keyword evidence="5" id="KW-0804">Transcription</keyword>
<evidence type="ECO:0000313" key="9">
    <source>
        <dbReference type="Proteomes" id="UP001172911"/>
    </source>
</evidence>
<gene>
    <name evidence="8" type="ORF">P6N53_05265</name>
</gene>
<dbReference type="InterPro" id="IPR013324">
    <property type="entry name" value="RNA_pol_sigma_r3/r4-like"/>
</dbReference>
<sequence length="185" mass="21772">MNIYLINQHNHIEKDIFHGIVLLYQNQVYSLALRYLKNPHDAEDLSQEVWIKIYNNLSLIKKEASIKYWVLNIAKNACLDELRKKQRKKIPLSIEYMAENNYFLDRCICRLPLPDEKAIIKESAKCILKKVETLSEQQRKVILLREYLGFTYLEISRLEGCSIGTVKSRLNSARNILRKKLAETC</sequence>
<dbReference type="RefSeq" id="WP_304541697.1">
    <property type="nucleotide sequence ID" value="NZ_JARPTC010000006.1"/>
</dbReference>
<name>A0AAW7ZB41_9FIRM</name>
<comment type="similarity">
    <text evidence="1">Belongs to the sigma-70 factor family. ECF subfamily.</text>
</comment>
<dbReference type="CDD" id="cd06171">
    <property type="entry name" value="Sigma70_r4"/>
    <property type="match status" value="1"/>
</dbReference>
<dbReference type="SUPFAM" id="SSF88946">
    <property type="entry name" value="Sigma2 domain of RNA polymerase sigma factors"/>
    <property type="match status" value="1"/>
</dbReference>
<dbReference type="EMBL" id="JARPTC010000006">
    <property type="protein sequence ID" value="MDO7786631.1"/>
    <property type="molecule type" value="Genomic_DNA"/>
</dbReference>
<feature type="domain" description="RNA polymerase sigma factor 70 region 4 type 2" evidence="7">
    <location>
        <begin position="126"/>
        <end position="174"/>
    </location>
</feature>
<evidence type="ECO:0000256" key="2">
    <source>
        <dbReference type="ARBA" id="ARBA00023015"/>
    </source>
</evidence>
<protein>
    <submittedName>
        <fullName evidence="8">Sigma-70 family RNA polymerase sigma factor</fullName>
    </submittedName>
</protein>
<reference evidence="8" key="1">
    <citation type="journal article" date="2023" name="J. Hazard. Mater.">
        <title>Anaerobic biodegradation of pyrene and benzo[a]pyrene by a new sulfate-reducing Desulforamulus aquiferis strain DSA.</title>
        <authorList>
            <person name="Zhang Z."/>
            <person name="Sun J."/>
            <person name="Gong X."/>
            <person name="Wang C."/>
            <person name="Wang H."/>
        </authorList>
    </citation>
    <scope>NUCLEOTIDE SEQUENCE</scope>
    <source>
        <strain evidence="8">DSA</strain>
    </source>
</reference>
<dbReference type="InterPro" id="IPR013249">
    <property type="entry name" value="RNA_pol_sigma70_r4_t2"/>
</dbReference>
<reference evidence="8" key="2">
    <citation type="submission" date="2023-03" db="EMBL/GenBank/DDBJ databases">
        <authorList>
            <person name="Zhang Z."/>
        </authorList>
    </citation>
    <scope>NUCLEOTIDE SEQUENCE</scope>
    <source>
        <strain evidence="8">DSA</strain>
    </source>
</reference>
<dbReference type="InterPro" id="IPR036388">
    <property type="entry name" value="WH-like_DNA-bd_sf"/>
</dbReference>
<dbReference type="GO" id="GO:0006352">
    <property type="term" value="P:DNA-templated transcription initiation"/>
    <property type="evidence" value="ECO:0007669"/>
    <property type="project" value="InterPro"/>
</dbReference>